<gene>
    <name evidence="1" type="ORF">MJ1_0692</name>
</gene>
<keyword evidence="2" id="KW-1185">Reference proteome</keyword>
<evidence type="ECO:0000313" key="1">
    <source>
        <dbReference type="EMBL" id="BBL45834.1"/>
    </source>
</evidence>
<accession>A0A915WS05</accession>
<evidence type="ECO:0000313" key="2">
    <source>
        <dbReference type="Proteomes" id="UP001055553"/>
    </source>
</evidence>
<sequence length="56" mass="6723">MRKEIGKCKYCNNSIFDNDKYKTLNANGDKIMFHIQCFRKVRKEAKNLMKEGFINF</sequence>
<dbReference type="Proteomes" id="UP001055553">
    <property type="component" value="Chromosome"/>
</dbReference>
<dbReference type="GeneID" id="74568633"/>
<proteinExistence type="predicted"/>
<dbReference type="AlphaFoldDB" id="A0A915WS05"/>
<dbReference type="EMBL" id="AP019769">
    <property type="protein sequence ID" value="BBL45834.1"/>
    <property type="molecule type" value="Genomic_DNA"/>
</dbReference>
<dbReference type="RefSeq" id="WP_258393143.1">
    <property type="nucleotide sequence ID" value="NZ_AP019769.1"/>
</dbReference>
<name>A0A915WS05_9ARCH</name>
<organism evidence="1 2">
    <name type="scientific">Nanobdella aerobiophila</name>
    <dbReference type="NCBI Taxonomy" id="2586965"/>
    <lineage>
        <taxon>Archaea</taxon>
        <taxon>Nanobdellota</taxon>
        <taxon>Nanobdellia</taxon>
        <taxon>Nanobdellales</taxon>
        <taxon>Nanobdellaceae</taxon>
        <taxon>Nanobdella</taxon>
    </lineage>
</organism>
<protein>
    <submittedName>
        <fullName evidence="1">Uncharacterized protein</fullName>
    </submittedName>
</protein>
<dbReference type="KEGG" id="naer:MJ1_0692"/>
<reference evidence="2" key="1">
    <citation type="journal article" date="2022" name="Int. J. Syst. Evol. Microbiol.">
        <title>Nanobdella aerobiophila gen. nov., sp. nov., a thermoacidophilic, obligate ectosymbiotic archaeon, and proposal of Nanobdellaceae fam. nov., Nanobdellales ord. nov. and Nanobdellia class. nov.</title>
        <authorList>
            <person name="Kato S."/>
            <person name="Ogasawara A."/>
            <person name="Itoh T."/>
            <person name="Sakai H.D."/>
            <person name="Shimizu M."/>
            <person name="Yuki M."/>
            <person name="Kaneko M."/>
            <person name="Takashina T."/>
            <person name="Ohkuma M."/>
        </authorList>
    </citation>
    <scope>NUCLEOTIDE SEQUENCE [LARGE SCALE GENOMIC DNA]</scope>
    <source>
        <strain evidence="2">MJ1</strain>
    </source>
</reference>